<proteinExistence type="predicted"/>
<dbReference type="OrthoDB" id="2375382at2"/>
<dbReference type="InterPro" id="IPR027417">
    <property type="entry name" value="P-loop_NTPase"/>
</dbReference>
<evidence type="ECO:0000313" key="8">
    <source>
        <dbReference type="Proteomes" id="UP000296079"/>
    </source>
</evidence>
<dbReference type="GO" id="GO:0006355">
    <property type="term" value="P:regulation of DNA-templated transcription"/>
    <property type="evidence" value="ECO:0007669"/>
    <property type="project" value="InterPro"/>
</dbReference>
<evidence type="ECO:0000313" key="5">
    <source>
        <dbReference type="EMBL" id="CAJ95192.1"/>
    </source>
</evidence>
<dbReference type="Gene3D" id="1.25.40.10">
    <property type="entry name" value="Tetratricopeptide repeat domain"/>
    <property type="match status" value="1"/>
</dbReference>
<dbReference type="GO" id="GO:0004674">
    <property type="term" value="F:protein serine/threonine kinase activity"/>
    <property type="evidence" value="ECO:0007669"/>
    <property type="project" value="UniProtKB-KW"/>
</dbReference>
<dbReference type="Proteomes" id="UP000296079">
    <property type="component" value="Chromosome 2"/>
</dbReference>
<dbReference type="InterPro" id="IPR016032">
    <property type="entry name" value="Sig_transdc_resp-reg_C-effctor"/>
</dbReference>
<keyword evidence="6" id="KW-0723">Serine/threonine-protein kinase</keyword>
<dbReference type="InterPro" id="IPR041664">
    <property type="entry name" value="AAA_16"/>
</dbReference>
<dbReference type="PANTHER" id="PTHR44688:SF16">
    <property type="entry name" value="DNA-BINDING TRANSCRIPTIONAL ACTIVATOR DEVR_DOSR"/>
    <property type="match status" value="1"/>
</dbReference>
<evidence type="ECO:0000313" key="6">
    <source>
        <dbReference type="EMBL" id="QCC03116.1"/>
    </source>
</evidence>
<gene>
    <name evidence="5" type="ordered locus">H16_B0393</name>
    <name evidence="6" type="ORF">E6A55_21105</name>
</gene>
<accession>Q0K482</accession>
<keyword evidence="6" id="KW-0418">Kinase</keyword>
<dbReference type="Pfam" id="PF25873">
    <property type="entry name" value="WHD_MalT"/>
    <property type="match status" value="1"/>
</dbReference>
<keyword evidence="2" id="KW-0238">DNA-binding</keyword>
<evidence type="ECO:0000256" key="3">
    <source>
        <dbReference type="ARBA" id="ARBA00023163"/>
    </source>
</evidence>
<keyword evidence="6" id="KW-0808">Transferase</keyword>
<feature type="domain" description="HTH luxR-type" evidence="4">
    <location>
        <begin position="1218"/>
        <end position="1283"/>
    </location>
</feature>
<reference evidence="5 7" key="1">
    <citation type="journal article" date="2006" name="Nat. Biotechnol.">
        <title>Genome sequence of the bioplastic-producing 'Knallgas' bacterium Ralstonia eutropha H16.</title>
        <authorList>
            <person name="Pohlmann A."/>
            <person name="Fricke W.F."/>
            <person name="Reinecke F."/>
            <person name="Kusian B."/>
            <person name="Liesegang H."/>
            <person name="Cramm R."/>
            <person name="Eitinger T."/>
            <person name="Ewering C."/>
            <person name="Potter M."/>
            <person name="Schwartz E."/>
            <person name="Strittmatter A."/>
            <person name="Voss I."/>
            <person name="Gottschalk G."/>
            <person name="Steinbuechel A."/>
            <person name="Friedrich B."/>
            <person name="Bowien B."/>
        </authorList>
    </citation>
    <scope>NUCLEOTIDE SEQUENCE [LARGE SCALE GENOMIC DNA]</scope>
    <source>
        <strain evidence="7">ATCC 17699 / DSM 428 / KCTC 22496 / NCIMB 10442 / H16 / Stanier 337</strain>
        <strain evidence="5">H16</strain>
    </source>
</reference>
<dbReference type="InterPro" id="IPR011990">
    <property type="entry name" value="TPR-like_helical_dom_sf"/>
</dbReference>
<dbReference type="EMBL" id="AM260480">
    <property type="protein sequence ID" value="CAJ95192.1"/>
    <property type="molecule type" value="Genomic_DNA"/>
</dbReference>
<dbReference type="SUPFAM" id="SSF52540">
    <property type="entry name" value="P-loop containing nucleoside triphosphate hydrolases"/>
    <property type="match status" value="1"/>
</dbReference>
<keyword evidence="1" id="KW-0805">Transcription regulation</keyword>
<organism evidence="5 7">
    <name type="scientific">Cupriavidus necator (strain ATCC 17699 / DSM 428 / KCTC 22496 / NCIMB 10442 / H16 / Stanier 337)</name>
    <name type="common">Ralstonia eutropha</name>
    <dbReference type="NCBI Taxonomy" id="381666"/>
    <lineage>
        <taxon>Bacteria</taxon>
        <taxon>Pseudomonadati</taxon>
        <taxon>Pseudomonadota</taxon>
        <taxon>Betaproteobacteria</taxon>
        <taxon>Burkholderiales</taxon>
        <taxon>Burkholderiaceae</taxon>
        <taxon>Cupriavidus</taxon>
    </lineage>
</organism>
<evidence type="ECO:0000259" key="4">
    <source>
        <dbReference type="PROSITE" id="PS50043"/>
    </source>
</evidence>
<dbReference type="Gene3D" id="1.10.10.10">
    <property type="entry name" value="Winged helix-like DNA-binding domain superfamily/Winged helix DNA-binding domain"/>
    <property type="match status" value="1"/>
</dbReference>
<dbReference type="STRING" id="381666.H16_B0393"/>
<dbReference type="eggNOG" id="COG3415">
    <property type="taxonomic scope" value="Bacteria"/>
</dbReference>
<dbReference type="InterPro" id="IPR009057">
    <property type="entry name" value="Homeodomain-like_sf"/>
</dbReference>
<dbReference type="SUPFAM" id="SSF46689">
    <property type="entry name" value="Homeodomain-like"/>
    <property type="match status" value="1"/>
</dbReference>
<name>Q0K482_CUPNH</name>
<dbReference type="SUPFAM" id="SSF46894">
    <property type="entry name" value="C-terminal effector domain of the bipartite response regulators"/>
    <property type="match status" value="1"/>
</dbReference>
<evidence type="ECO:0000256" key="2">
    <source>
        <dbReference type="ARBA" id="ARBA00023125"/>
    </source>
</evidence>
<dbReference type="InterPro" id="IPR059106">
    <property type="entry name" value="WHD_MalT"/>
</dbReference>
<dbReference type="Pfam" id="PF00196">
    <property type="entry name" value="GerE"/>
    <property type="match status" value="1"/>
</dbReference>
<dbReference type="InterPro" id="IPR036388">
    <property type="entry name" value="WH-like_DNA-bd_sf"/>
</dbReference>
<evidence type="ECO:0000313" key="7">
    <source>
        <dbReference type="Proteomes" id="UP000008210"/>
    </source>
</evidence>
<reference evidence="6 8" key="2">
    <citation type="submission" date="2019-04" db="EMBL/GenBank/DDBJ databases">
        <title>Long-read de novo sequencing of Cupriavidus necator H16.</title>
        <authorList>
            <person name="Little G.T."/>
            <person name="Ehsaan M."/>
            <person name="Arenas-Lopez C."/>
            <person name="Jawed K."/>
            <person name="Winzer K."/>
            <person name="Kovacs K."/>
            <person name="Malys N."/>
            <person name="Minton N.P."/>
        </authorList>
    </citation>
    <scope>NUCLEOTIDE SEQUENCE [LARGE SCALE GENOMIC DNA]</scope>
    <source>
        <strain evidence="6 8">H16</strain>
    </source>
</reference>
<dbReference type="CDD" id="cd06170">
    <property type="entry name" value="LuxR_C_like"/>
    <property type="match status" value="1"/>
</dbReference>
<dbReference type="Gene3D" id="3.40.50.300">
    <property type="entry name" value="P-loop containing nucleotide triphosphate hydrolases"/>
    <property type="match status" value="1"/>
</dbReference>
<dbReference type="SMART" id="SM00421">
    <property type="entry name" value="HTH_LUXR"/>
    <property type="match status" value="1"/>
</dbReference>
<dbReference type="Pfam" id="PF13191">
    <property type="entry name" value="AAA_16"/>
    <property type="match status" value="1"/>
</dbReference>
<keyword evidence="7" id="KW-1185">Reference proteome</keyword>
<evidence type="ECO:0000256" key="1">
    <source>
        <dbReference type="ARBA" id="ARBA00023015"/>
    </source>
</evidence>
<dbReference type="InterPro" id="IPR000792">
    <property type="entry name" value="Tscrpt_reg_LuxR_C"/>
</dbReference>
<dbReference type="Pfam" id="PF13551">
    <property type="entry name" value="HTH_29"/>
    <property type="match status" value="1"/>
</dbReference>
<dbReference type="Proteomes" id="UP000008210">
    <property type="component" value="Chromosome 2"/>
</dbReference>
<dbReference type="PRINTS" id="PR00038">
    <property type="entry name" value="HTHLUXR"/>
</dbReference>
<dbReference type="PROSITE" id="PS50043">
    <property type="entry name" value="HTH_LUXR_2"/>
    <property type="match status" value="1"/>
</dbReference>
<dbReference type="eggNOG" id="COG2909">
    <property type="taxonomic scope" value="Bacteria"/>
</dbReference>
<dbReference type="EMBL" id="CP039288">
    <property type="protein sequence ID" value="QCC03116.1"/>
    <property type="molecule type" value="Genomic_DNA"/>
</dbReference>
<dbReference type="KEGG" id="reh:H16_B0393"/>
<dbReference type="RefSeq" id="WP_011616553.1">
    <property type="nucleotide sequence ID" value="NC_008314.1"/>
</dbReference>
<protein>
    <submittedName>
        <fullName evidence="6">Serine/threonine protein kinase</fullName>
    </submittedName>
    <submittedName>
        <fullName evidence="5">Transcriptional regulator, LuxR-family</fullName>
    </submittedName>
</protein>
<dbReference type="PANTHER" id="PTHR44688">
    <property type="entry name" value="DNA-BINDING TRANSCRIPTIONAL ACTIVATOR DEVR_DOSR"/>
    <property type="match status" value="1"/>
</dbReference>
<dbReference type="GO" id="GO:0003677">
    <property type="term" value="F:DNA binding"/>
    <property type="evidence" value="ECO:0007669"/>
    <property type="project" value="UniProtKB-KW"/>
</dbReference>
<sequence>MRVAHQIILTDQDRSQLETLATAPETPAKVAQRARIILLAAQGEQNKMIAPRLGIGRAQVARWRERYAHAGLGGILHDLPRGAPPVRVDLTRLARLTGADGPDATRGWSMRGVAAELGVSAASVSRHWRAAGLASGLGGLGGLGGLNGINGRASGPAPFHFTGRAVEIVALYAAGPEHALVLAFDEPAHPLAAPGTSGAGGQNLRSLPAHQRSLAASLLTALRMLDGGLGDASAGAQHESWLGFLRDVEAATPADRHIWVLSDNYASHQHADVQHWVRRHPRVMVQLAPNGAAWLRMVQRFLCDAQTVRRSSFPAAIPEALAAIEAAARSRGATPYRWIRQTVPHGPANGQSRDMPDMPDAPDVPLEPQAASPLLLPGHAVAEGERPIQAITSTKVLPPRGARQLMPREALMGRLLDARRHRCVMIHGQAGSGKTSTLMAWRKAMISLGYDVCWLSLAAEDNEPARFLDYLLASIAEADPAAAREASQVVAAGHDEAEIELWAITLVQGLARRQRELVLMIDDLHHVSDPAILLALQWLLEYAPPQLHVALASRTALDLSMERLRLQNQLAEFDMRDLRFSPEESARYLRDQLGNIPGSDAAALHELTDGWVAGLQLFAIGLRTRQAGSYPVTQVRDARAFASFFEREVLVRLAPDDLDMLTRVAICQRFCVPLCAEILGQPDAVAGIKARVTRMVADHLFITVVGSHDNETWYRIHPLLRETLLGYLAARDEAEIRALHATAWRWFDARGHLDEAVLHAVSAGEPDAAAKLVEGRAQALLVGGELSQVAGLLRMLPQEQVRRSFRLHVAHAYMLLYARDFDSLRRSLDEMDAQRASVGTVGCYTVSLLRAGMALQLDDIDTAAALLPEIWNPPPEAGDFTWLARANALSWLLIQRGEHDLARGILEEADLRSRSPRSRQFGRCVHALSLVREGKIRQACKIVREVLAEAEGYGAGYVAMASMAAGLLADALYELNETEAACQLLEPRIGMVERTSLPEVVLRASLVLSNSHWIAGRRQQALACLDRLEAYAVRYGLDRLLAEALVQRLRRHLQQGAMERANIVLECVRGLAQRHAASGSDSGPERARALAHAAERAAIDMALHTRDFAGALERIQPLLDATAQGPATASLRMQLAVARQGLGEGAAARQDFVTACRLGHGLGLSRTLLDALEVMSDASDALIREPLPDPVLGFYVQRLLAAHRTAASERGAADAGPQSGPIALLSEREREILYLLAQAMSNKKIARVLNVSAETVKWHLKNIYAKLGVGGRGGAAALLRDVMGPGVVPA</sequence>
<keyword evidence="3" id="KW-0804">Transcription</keyword>
<dbReference type="HOGENOM" id="CLU_006325_3_1_4"/>